<dbReference type="AlphaFoldDB" id="X1BEX5"/>
<comment type="caution">
    <text evidence="2">The sequence shown here is derived from an EMBL/GenBank/DDBJ whole genome shotgun (WGS) entry which is preliminary data.</text>
</comment>
<dbReference type="GO" id="GO:0070573">
    <property type="term" value="F:metallodipeptidase activity"/>
    <property type="evidence" value="ECO:0007669"/>
    <property type="project" value="InterPro"/>
</dbReference>
<reference evidence="2" key="1">
    <citation type="journal article" date="2014" name="Front. Microbiol.">
        <title>High frequency of phylogenetically diverse reductive dehalogenase-homologous genes in deep subseafloor sedimentary metagenomes.</title>
        <authorList>
            <person name="Kawai M."/>
            <person name="Futagami T."/>
            <person name="Toyoda A."/>
            <person name="Takaki Y."/>
            <person name="Nishi S."/>
            <person name="Hori S."/>
            <person name="Arai W."/>
            <person name="Tsubouchi T."/>
            <person name="Morono Y."/>
            <person name="Uchiyama I."/>
            <person name="Ito T."/>
            <person name="Fujiyama A."/>
            <person name="Inagaki F."/>
            <person name="Takami H."/>
        </authorList>
    </citation>
    <scope>NUCLEOTIDE SEQUENCE</scope>
    <source>
        <strain evidence="2">Expedition CK06-06</strain>
    </source>
</reference>
<dbReference type="Gene3D" id="3.20.20.140">
    <property type="entry name" value="Metal-dependent hydrolases"/>
    <property type="match status" value="1"/>
</dbReference>
<dbReference type="EMBL" id="BART01012341">
    <property type="protein sequence ID" value="GAG79772.1"/>
    <property type="molecule type" value="Genomic_DNA"/>
</dbReference>
<protein>
    <recommendedName>
        <fullName evidence="3">Peptidase M19</fullName>
    </recommendedName>
</protein>
<evidence type="ECO:0000313" key="2">
    <source>
        <dbReference type="EMBL" id="GAG79772.1"/>
    </source>
</evidence>
<feature type="non-terminal residue" evidence="2">
    <location>
        <position position="1"/>
    </location>
</feature>
<dbReference type="PROSITE" id="PS51365">
    <property type="entry name" value="RENAL_DIPEPTIDASE_2"/>
    <property type="match status" value="1"/>
</dbReference>
<evidence type="ECO:0008006" key="3">
    <source>
        <dbReference type="Google" id="ProtNLM"/>
    </source>
</evidence>
<organism evidence="2">
    <name type="scientific">marine sediment metagenome</name>
    <dbReference type="NCBI Taxonomy" id="412755"/>
    <lineage>
        <taxon>unclassified sequences</taxon>
        <taxon>metagenomes</taxon>
        <taxon>ecological metagenomes</taxon>
    </lineage>
</organism>
<accession>X1BEX5</accession>
<feature type="region of interest" description="Disordered" evidence="1">
    <location>
        <begin position="1"/>
        <end position="23"/>
    </location>
</feature>
<dbReference type="SUPFAM" id="SSF51556">
    <property type="entry name" value="Metallo-dependent hydrolases"/>
    <property type="match status" value="1"/>
</dbReference>
<gene>
    <name evidence="2" type="ORF">S01H4_25808</name>
</gene>
<evidence type="ECO:0000256" key="1">
    <source>
        <dbReference type="SAM" id="MobiDB-lite"/>
    </source>
</evidence>
<proteinExistence type="predicted"/>
<name>X1BEX5_9ZZZZ</name>
<dbReference type="Pfam" id="PF01244">
    <property type="entry name" value="Peptidase_M19"/>
    <property type="match status" value="1"/>
</dbReference>
<dbReference type="PANTHER" id="PTHR10443">
    <property type="entry name" value="MICROSOMAL DIPEPTIDASE"/>
    <property type="match status" value="1"/>
</dbReference>
<dbReference type="PANTHER" id="PTHR10443:SF12">
    <property type="entry name" value="DIPEPTIDASE"/>
    <property type="match status" value="1"/>
</dbReference>
<dbReference type="InterPro" id="IPR032466">
    <property type="entry name" value="Metal_Hydrolase"/>
</dbReference>
<dbReference type="GO" id="GO:0006508">
    <property type="term" value="P:proteolysis"/>
    <property type="evidence" value="ECO:0007669"/>
    <property type="project" value="InterPro"/>
</dbReference>
<sequence length="181" mass="20217">HRRNNEIGDSMNPMTKENWHGGLTPAGRKIIERMQELGMVVDVAHAHKRTLKQIAEISTAPLIDSHTNPGNGHRQRSWKEMEQVAKTGGVICTWPQAFPGRSSFRNWAEEILKMKQRLGIESVGLGTDGGGLIDCELIYGYKNIRDLIYLATAMQEIGLSSEDIAAYMGGNFYRVFKQCVG</sequence>
<dbReference type="InterPro" id="IPR008257">
    <property type="entry name" value="Pept_M19"/>
</dbReference>